<dbReference type="Gene3D" id="1.10.3680.10">
    <property type="entry name" value="TerB-like"/>
    <property type="match status" value="1"/>
</dbReference>
<feature type="compositionally biased region" description="Low complexity" evidence="1">
    <location>
        <begin position="87"/>
        <end position="101"/>
    </location>
</feature>
<dbReference type="SUPFAM" id="SSF158682">
    <property type="entry name" value="TerB-like"/>
    <property type="match status" value="1"/>
</dbReference>
<feature type="region of interest" description="Disordered" evidence="1">
    <location>
        <begin position="25"/>
        <end position="46"/>
    </location>
</feature>
<gene>
    <name evidence="2" type="ORF">D2T30_03130</name>
</gene>
<dbReference type="Pfam" id="PF04391">
    <property type="entry name" value="DUF533"/>
    <property type="match status" value="1"/>
</dbReference>
<name>A0A443JUF0_9RHOB</name>
<dbReference type="EMBL" id="SAUZ01000002">
    <property type="protein sequence ID" value="RWR24113.1"/>
    <property type="molecule type" value="Genomic_DNA"/>
</dbReference>
<accession>A0A443JUF0</accession>
<sequence>MSLMKTLAKVAIGVAVAKGVSTLAKGSQSGRIGTGGATGGATGRGAGGGLEDMMGSILGNGRAKGAGTATAGGSIGELLNELGGAGQTTRGTPRTTTRAGQPDLGAILGQLTGGSAGGGLGGVLGQLASAGAAGGLGGLLGGMLSGQGGGLGGALDQALRNGGEPDAAPAPEQELAAAVLLKAMIQAAKADGQIDANEQARLMDKLGDVSAEERAFVQAELQAPVDPEGLAKLVPAGLESQAYMMSLMAIDLDNQAEAQYLDRLARALGLQPAEVNGIHDRLGVPQLYA</sequence>
<evidence type="ECO:0000256" key="1">
    <source>
        <dbReference type="SAM" id="MobiDB-lite"/>
    </source>
</evidence>
<feature type="region of interest" description="Disordered" evidence="1">
    <location>
        <begin position="80"/>
        <end position="101"/>
    </location>
</feature>
<dbReference type="CDD" id="cd07178">
    <property type="entry name" value="terB_like_YebE"/>
    <property type="match status" value="1"/>
</dbReference>
<protein>
    <submittedName>
        <fullName evidence="2">Tellurite resistance TerB family protein</fullName>
    </submittedName>
</protein>
<dbReference type="Proteomes" id="UP000284476">
    <property type="component" value="Unassembled WGS sequence"/>
</dbReference>
<reference evidence="2 3" key="1">
    <citation type="submission" date="2019-01" db="EMBL/GenBank/DDBJ databases">
        <title>Sinorhodobacter populi sp. nov. isolated from the symptomatic bark tissue of Populus euramericana canker.</title>
        <authorList>
            <person name="Xu G."/>
        </authorList>
    </citation>
    <scope>NUCLEOTIDE SEQUENCE [LARGE SCALE GENOMIC DNA]</scope>
    <source>
        <strain evidence="2 3">SK2B-1</strain>
    </source>
</reference>
<evidence type="ECO:0000313" key="3">
    <source>
        <dbReference type="Proteomes" id="UP000284476"/>
    </source>
</evidence>
<dbReference type="InterPro" id="IPR007486">
    <property type="entry name" value="YebE"/>
</dbReference>
<reference evidence="2 3" key="2">
    <citation type="submission" date="2019-01" db="EMBL/GenBank/DDBJ databases">
        <authorList>
            <person name="Li Y."/>
        </authorList>
    </citation>
    <scope>NUCLEOTIDE SEQUENCE [LARGE SCALE GENOMIC DNA]</scope>
    <source>
        <strain evidence="2 3">SK2B-1</strain>
    </source>
</reference>
<dbReference type="InterPro" id="IPR029024">
    <property type="entry name" value="TerB-like"/>
</dbReference>
<proteinExistence type="predicted"/>
<feature type="compositionally biased region" description="Gly residues" evidence="1">
    <location>
        <begin position="32"/>
        <end position="46"/>
    </location>
</feature>
<comment type="caution">
    <text evidence="2">The sequence shown here is derived from an EMBL/GenBank/DDBJ whole genome shotgun (WGS) entry which is preliminary data.</text>
</comment>
<organism evidence="2 3">
    <name type="scientific">Paenirhodobacter populi</name>
    <dbReference type="NCBI Taxonomy" id="2306993"/>
    <lineage>
        <taxon>Bacteria</taxon>
        <taxon>Pseudomonadati</taxon>
        <taxon>Pseudomonadota</taxon>
        <taxon>Alphaproteobacteria</taxon>
        <taxon>Rhodobacterales</taxon>
        <taxon>Rhodobacter group</taxon>
        <taxon>Paenirhodobacter</taxon>
    </lineage>
</organism>
<dbReference type="AlphaFoldDB" id="A0A443JUF0"/>
<evidence type="ECO:0000313" key="2">
    <source>
        <dbReference type="EMBL" id="RWR24113.1"/>
    </source>
</evidence>
<dbReference type="RefSeq" id="WP_128207582.1">
    <property type="nucleotide sequence ID" value="NZ_JBHRSO010000011.1"/>
</dbReference>